<dbReference type="InterPro" id="IPR016032">
    <property type="entry name" value="Sig_transdc_resp-reg_C-effctor"/>
</dbReference>
<evidence type="ECO:0000256" key="1">
    <source>
        <dbReference type="ARBA" id="ARBA00023015"/>
    </source>
</evidence>
<dbReference type="EMBL" id="FMZO01000007">
    <property type="protein sequence ID" value="SDD21452.1"/>
    <property type="molecule type" value="Genomic_DNA"/>
</dbReference>
<dbReference type="Gene3D" id="1.10.10.10">
    <property type="entry name" value="Winged helix-like DNA-binding domain superfamily/Winged helix DNA-binding domain"/>
    <property type="match status" value="1"/>
</dbReference>
<dbReference type="AlphaFoldDB" id="A0A1G6SX66"/>
<evidence type="ECO:0000259" key="4">
    <source>
        <dbReference type="PROSITE" id="PS50043"/>
    </source>
</evidence>
<dbReference type="CDD" id="cd06170">
    <property type="entry name" value="LuxR_C_like"/>
    <property type="match status" value="1"/>
</dbReference>
<dbReference type="Proteomes" id="UP000198757">
    <property type="component" value="Unassembled WGS sequence"/>
</dbReference>
<dbReference type="OrthoDB" id="965844at2"/>
<dbReference type="SUPFAM" id="SSF46894">
    <property type="entry name" value="C-terminal effector domain of the bipartite response regulators"/>
    <property type="match status" value="1"/>
</dbReference>
<organism evidence="5 6">
    <name type="scientific">Niabella drilacis (strain DSM 25811 / CCM 8410 / CCUG 62505 / LMG 26954 / E90)</name>
    <dbReference type="NCBI Taxonomy" id="1285928"/>
    <lineage>
        <taxon>Bacteria</taxon>
        <taxon>Pseudomonadati</taxon>
        <taxon>Bacteroidota</taxon>
        <taxon>Chitinophagia</taxon>
        <taxon>Chitinophagales</taxon>
        <taxon>Chitinophagaceae</taxon>
        <taxon>Niabella</taxon>
    </lineage>
</organism>
<feature type="domain" description="HTH luxR-type" evidence="4">
    <location>
        <begin position="19"/>
        <end position="84"/>
    </location>
</feature>
<evidence type="ECO:0000256" key="2">
    <source>
        <dbReference type="ARBA" id="ARBA00023125"/>
    </source>
</evidence>
<dbReference type="GO" id="GO:0003677">
    <property type="term" value="F:DNA binding"/>
    <property type="evidence" value="ECO:0007669"/>
    <property type="project" value="UniProtKB-KW"/>
</dbReference>
<evidence type="ECO:0000256" key="3">
    <source>
        <dbReference type="ARBA" id="ARBA00023163"/>
    </source>
</evidence>
<dbReference type="PROSITE" id="PS50043">
    <property type="entry name" value="HTH_LUXR_2"/>
    <property type="match status" value="1"/>
</dbReference>
<reference evidence="6" key="1">
    <citation type="submission" date="2016-10" db="EMBL/GenBank/DDBJ databases">
        <authorList>
            <person name="Varghese N."/>
            <person name="Submissions S."/>
        </authorList>
    </citation>
    <scope>NUCLEOTIDE SEQUENCE [LARGE SCALE GENOMIC DNA]</scope>
    <source>
        <strain evidence="6">DSM 25811 / CCM 8410 / LMG 26954 / E90</strain>
    </source>
</reference>
<evidence type="ECO:0000313" key="5">
    <source>
        <dbReference type="EMBL" id="SDD21452.1"/>
    </source>
</evidence>
<dbReference type="SMART" id="SM00421">
    <property type="entry name" value="HTH_LUXR"/>
    <property type="match status" value="1"/>
</dbReference>
<dbReference type="PANTHER" id="PTHR44688:SF16">
    <property type="entry name" value="DNA-BINDING TRANSCRIPTIONAL ACTIVATOR DEVR_DOSR"/>
    <property type="match status" value="1"/>
</dbReference>
<accession>A0A1G6SX66</accession>
<dbReference type="GO" id="GO:0006355">
    <property type="term" value="P:regulation of DNA-templated transcription"/>
    <property type="evidence" value="ECO:0007669"/>
    <property type="project" value="InterPro"/>
</dbReference>
<name>A0A1G6SX66_NIADE</name>
<dbReference type="RefSeq" id="WP_090390630.1">
    <property type="nucleotide sequence ID" value="NZ_FMZO01000007.1"/>
</dbReference>
<sequence>MQAPQQANVQAHTYAFKNNNDILIHLSERENEILQLICREHSTIEIGTKLFISPRTVEGHRNNLLLKTGCRNTAGLVVFAVKHRIYTIADRS</sequence>
<gene>
    <name evidence="5" type="ORF">SAMN04487894_1077</name>
</gene>
<dbReference type="PANTHER" id="PTHR44688">
    <property type="entry name" value="DNA-BINDING TRANSCRIPTIONAL ACTIVATOR DEVR_DOSR"/>
    <property type="match status" value="1"/>
</dbReference>
<dbReference type="Pfam" id="PF00196">
    <property type="entry name" value="GerE"/>
    <property type="match status" value="1"/>
</dbReference>
<protein>
    <submittedName>
        <fullName evidence="5">Regulatory protein, luxR family</fullName>
    </submittedName>
</protein>
<dbReference type="STRING" id="1285928.SAMN04487894_1077"/>
<dbReference type="InterPro" id="IPR036388">
    <property type="entry name" value="WH-like_DNA-bd_sf"/>
</dbReference>
<proteinExistence type="predicted"/>
<keyword evidence="6" id="KW-1185">Reference proteome</keyword>
<keyword evidence="1" id="KW-0805">Transcription regulation</keyword>
<dbReference type="PRINTS" id="PR00038">
    <property type="entry name" value="HTHLUXR"/>
</dbReference>
<keyword evidence="3" id="KW-0804">Transcription</keyword>
<dbReference type="InterPro" id="IPR000792">
    <property type="entry name" value="Tscrpt_reg_LuxR_C"/>
</dbReference>
<evidence type="ECO:0000313" key="6">
    <source>
        <dbReference type="Proteomes" id="UP000198757"/>
    </source>
</evidence>
<keyword evidence="2" id="KW-0238">DNA-binding</keyword>